<dbReference type="Gene3D" id="2.60.120.260">
    <property type="entry name" value="Galactose-binding domain-like"/>
    <property type="match status" value="1"/>
</dbReference>
<gene>
    <name evidence="1" type="ORF">JN11_03673</name>
</gene>
<dbReference type="Proteomes" id="UP000317010">
    <property type="component" value="Unassembled WGS sequence"/>
</dbReference>
<dbReference type="Pfam" id="PF13585">
    <property type="entry name" value="CHU_C"/>
    <property type="match status" value="1"/>
</dbReference>
<dbReference type="InterPro" id="IPR013783">
    <property type="entry name" value="Ig-like_fold"/>
</dbReference>
<dbReference type="InterPro" id="IPR026341">
    <property type="entry name" value="T9SS_type_B"/>
</dbReference>
<dbReference type="EMBL" id="VLLI01000011">
    <property type="protein sequence ID" value="TWI97212.1"/>
    <property type="molecule type" value="Genomic_DNA"/>
</dbReference>
<sequence length="671" mass="71323">MLFISQINYFWKVTVFDTLTQLMRPIIFKLLLPAFFIVFAFNVRAQSCTGSLGDPVINQDFGSGANPGAPLAAGITTMTYTSSNCPDDGYYTIANSLTGNGNCHPDTWQNVTSDHTGNQNGYMMIVNASDQPSVFFTQTANGLCPNTTYEFSSYVLNLITLEASGPGVSEPNIVFTIQTTDGQILATYTTGTIASTPQGKPQWNQYGVFFTTPANVTDVVVKMTNLAPGGNGNDLILDDITFRACGPVITTGFGSSTGQSALSLCAGSNAQYTINANVITNGSPDYQWQASTNNGAWIDIANETTAQLNISFTNAVAGLYQYRLGVSNGSDISSVQCRVYSPPVSVTVNPLPVVPAIAPQTVCEGYTLTLSASGGASYLWSGPNLAPTSQNPLVINNVTAANEGAYTVQVTSAQNCSITVQATVNVIPKVTAVVSGSVNVCAGTPTQLNASGGLFYKWTPSTGLDHDDIANPIATPSQTTTYTVDVSNGTCDDNTQSITVNVMQDPVADAGGNKVIFEGQSVKLDGSIAGDNVTSFYWAPTTGLSDPNSLTPMAMPDDNITYTLTAISQSCGTSSSSAFIRVYKKITIPNTFSPNNDGRNDYWDIDALVTYPNCAVMVYDRYGQPVYQSIGYPKPWDGTLNGSPLPQGTYYYIIDLKNNTPKLAGWVLVVR</sequence>
<proteinExistence type="predicted"/>
<dbReference type="OrthoDB" id="1652165at2"/>
<comment type="caution">
    <text evidence="1">The sequence shown here is derived from an EMBL/GenBank/DDBJ whole genome shotgun (WGS) entry which is preliminary data.</text>
</comment>
<protein>
    <submittedName>
        <fullName evidence="1">Gliding motility-associated-like protein</fullName>
    </submittedName>
</protein>
<dbReference type="AlphaFoldDB" id="A0A562TUI0"/>
<evidence type="ECO:0000313" key="2">
    <source>
        <dbReference type="Proteomes" id="UP000317010"/>
    </source>
</evidence>
<organism evidence="1 2">
    <name type="scientific">Mucilaginibacter frigoritolerans</name>
    <dbReference type="NCBI Taxonomy" id="652788"/>
    <lineage>
        <taxon>Bacteria</taxon>
        <taxon>Pseudomonadati</taxon>
        <taxon>Bacteroidota</taxon>
        <taxon>Sphingobacteriia</taxon>
        <taxon>Sphingobacteriales</taxon>
        <taxon>Sphingobacteriaceae</taxon>
        <taxon>Mucilaginibacter</taxon>
    </lineage>
</organism>
<dbReference type="NCBIfam" id="TIGR04131">
    <property type="entry name" value="Bac_Flav_CTERM"/>
    <property type="match status" value="1"/>
</dbReference>
<evidence type="ECO:0000313" key="1">
    <source>
        <dbReference type="EMBL" id="TWI97212.1"/>
    </source>
</evidence>
<dbReference type="Gene3D" id="2.60.40.10">
    <property type="entry name" value="Immunoglobulins"/>
    <property type="match status" value="1"/>
</dbReference>
<keyword evidence="2" id="KW-1185">Reference proteome</keyword>
<accession>A0A562TUI0</accession>
<dbReference type="RefSeq" id="WP_144914793.1">
    <property type="nucleotide sequence ID" value="NZ_VLLI01000011.1"/>
</dbReference>
<name>A0A562TUI0_9SPHI</name>
<reference evidence="1 2" key="1">
    <citation type="submission" date="2019-07" db="EMBL/GenBank/DDBJ databases">
        <title>Genomic Encyclopedia of Archaeal and Bacterial Type Strains, Phase II (KMG-II): from individual species to whole genera.</title>
        <authorList>
            <person name="Goeker M."/>
        </authorList>
    </citation>
    <scope>NUCLEOTIDE SEQUENCE [LARGE SCALE GENOMIC DNA]</scope>
    <source>
        <strain evidence="1 2">ATCC BAA-1854</strain>
    </source>
</reference>